<dbReference type="Proteomes" id="UP000269573">
    <property type="component" value="Unassembled WGS sequence"/>
</dbReference>
<dbReference type="Gene3D" id="3.90.1150.10">
    <property type="entry name" value="Aspartate Aminotransferase, domain 1"/>
    <property type="match status" value="1"/>
</dbReference>
<keyword evidence="3" id="KW-0663">Pyridoxal phosphate</keyword>
<dbReference type="Gene3D" id="3.40.640.10">
    <property type="entry name" value="Type I PLP-dependent aspartate aminotransferase-like (Major domain)"/>
    <property type="match status" value="1"/>
</dbReference>
<comment type="caution">
    <text evidence="7">The sequence shown here is derived from an EMBL/GenBank/DDBJ whole genome shotgun (WGS) entry which is preliminary data.</text>
</comment>
<gene>
    <name evidence="7" type="ORF">EDM59_19315</name>
</gene>
<dbReference type="PANTHER" id="PTHR43525:SF1">
    <property type="entry name" value="PROTEIN MALY"/>
    <property type="match status" value="1"/>
</dbReference>
<evidence type="ECO:0000256" key="5">
    <source>
        <dbReference type="ARBA" id="ARBA00037974"/>
    </source>
</evidence>
<name>A0A3M8D508_9BACL</name>
<dbReference type="EMBL" id="RHHU01000011">
    <property type="protein sequence ID" value="RNB83186.1"/>
    <property type="molecule type" value="Genomic_DNA"/>
</dbReference>
<dbReference type="GO" id="GO:0008483">
    <property type="term" value="F:transaminase activity"/>
    <property type="evidence" value="ECO:0007669"/>
    <property type="project" value="UniProtKB-KW"/>
</dbReference>
<evidence type="ECO:0000256" key="1">
    <source>
        <dbReference type="ARBA" id="ARBA00001933"/>
    </source>
</evidence>
<reference evidence="7 8" key="1">
    <citation type="submission" date="2018-10" db="EMBL/GenBank/DDBJ databases">
        <title>Phylogenomics of Brevibacillus.</title>
        <authorList>
            <person name="Dunlap C."/>
        </authorList>
    </citation>
    <scope>NUCLEOTIDE SEQUENCE [LARGE SCALE GENOMIC DNA]</scope>
    <source>
        <strain evidence="7 8">JCM 15774</strain>
    </source>
</reference>
<protein>
    <recommendedName>
        <fullName evidence="2">cysteine-S-conjugate beta-lyase</fullName>
        <ecNumber evidence="2">4.4.1.13</ecNumber>
    </recommendedName>
</protein>
<dbReference type="InterPro" id="IPR015421">
    <property type="entry name" value="PyrdxlP-dep_Trfase_major"/>
</dbReference>
<proteinExistence type="inferred from homology"/>
<evidence type="ECO:0000256" key="2">
    <source>
        <dbReference type="ARBA" id="ARBA00012224"/>
    </source>
</evidence>
<dbReference type="CDD" id="cd00609">
    <property type="entry name" value="AAT_like"/>
    <property type="match status" value="1"/>
</dbReference>
<dbReference type="Pfam" id="PF00155">
    <property type="entry name" value="Aminotran_1_2"/>
    <property type="match status" value="1"/>
</dbReference>
<feature type="domain" description="Aminotransferase class I/classII large" evidence="6">
    <location>
        <begin position="48"/>
        <end position="383"/>
    </location>
</feature>
<dbReference type="NCBIfam" id="TIGR04350">
    <property type="entry name" value="C_S_lyase_PatB"/>
    <property type="match status" value="1"/>
</dbReference>
<organism evidence="7 8">
    <name type="scientific">Brevibacillus nitrificans</name>
    <dbReference type="NCBI Taxonomy" id="651560"/>
    <lineage>
        <taxon>Bacteria</taxon>
        <taxon>Bacillati</taxon>
        <taxon>Bacillota</taxon>
        <taxon>Bacilli</taxon>
        <taxon>Bacillales</taxon>
        <taxon>Paenibacillaceae</taxon>
        <taxon>Brevibacillus</taxon>
    </lineage>
</organism>
<evidence type="ECO:0000313" key="8">
    <source>
        <dbReference type="Proteomes" id="UP000269573"/>
    </source>
</evidence>
<keyword evidence="4" id="KW-0456">Lyase</keyword>
<keyword evidence="7" id="KW-0808">Transferase</keyword>
<comment type="similarity">
    <text evidence="5">Belongs to the class-II pyridoxal-phosphate-dependent aminotransferase family. MalY/PatB cystathionine beta-lyase subfamily.</text>
</comment>
<keyword evidence="8" id="KW-1185">Reference proteome</keyword>
<dbReference type="GO" id="GO:0047804">
    <property type="term" value="F:cysteine-S-conjugate beta-lyase activity"/>
    <property type="evidence" value="ECO:0007669"/>
    <property type="project" value="UniProtKB-EC"/>
</dbReference>
<evidence type="ECO:0000256" key="3">
    <source>
        <dbReference type="ARBA" id="ARBA00022898"/>
    </source>
</evidence>
<sequence>MRYDFDKVINRLNTASVKWDEVDRIFGDKDLLPLWVADMDFQVPAPVTDALRARVEHGIFGYTERPESYYEAVIGWMERRHQWSVQKEWICHCPGVVPALSYLVQVFTQPGDKVIIQPPVYHPFTSVVADNGREVVHNPLKYEEGRYFMDFEDLRQKMDPSVKLLILCNPHNPGGRVWTKEELTELGNICLENNVMVISDEIHGDLILKGHKHIPFAAISEEFAQSSIICTAPSKTFNMAGMQTSNIIIPNQEYREAFQKMMSTLVLRMTNTFGVVATEAAYRHGDEWLDQLLVYLQGNLDFLTEYIETHIKGIKVIQPEGTYLVWLDCRELGMDAKGLQEFMGKQAKVAVNQGHVFGPGGEQFIRLNMACPRSLIEEGLERIAKAVSSCRSVAN</sequence>
<dbReference type="InterPro" id="IPR004839">
    <property type="entry name" value="Aminotransferase_I/II_large"/>
</dbReference>
<dbReference type="PANTHER" id="PTHR43525">
    <property type="entry name" value="PROTEIN MALY"/>
    <property type="match status" value="1"/>
</dbReference>
<dbReference type="GO" id="GO:0030170">
    <property type="term" value="F:pyridoxal phosphate binding"/>
    <property type="evidence" value="ECO:0007669"/>
    <property type="project" value="InterPro"/>
</dbReference>
<evidence type="ECO:0000259" key="6">
    <source>
        <dbReference type="Pfam" id="PF00155"/>
    </source>
</evidence>
<evidence type="ECO:0000256" key="4">
    <source>
        <dbReference type="ARBA" id="ARBA00023239"/>
    </source>
</evidence>
<evidence type="ECO:0000313" key="7">
    <source>
        <dbReference type="EMBL" id="RNB83186.1"/>
    </source>
</evidence>
<keyword evidence="7" id="KW-0032">Aminotransferase</keyword>
<dbReference type="InterPro" id="IPR027619">
    <property type="entry name" value="C-S_lyase_PatB-like"/>
</dbReference>
<comment type="cofactor">
    <cofactor evidence="1">
        <name>pyridoxal 5'-phosphate</name>
        <dbReference type="ChEBI" id="CHEBI:597326"/>
    </cofactor>
</comment>
<dbReference type="EC" id="4.4.1.13" evidence="2"/>
<dbReference type="InterPro" id="IPR051798">
    <property type="entry name" value="Class-II_PLP-Dep_Aminotrans"/>
</dbReference>
<accession>A0A3M8D508</accession>
<dbReference type="InterPro" id="IPR015424">
    <property type="entry name" value="PyrdxlP-dep_Trfase"/>
</dbReference>
<dbReference type="InterPro" id="IPR015422">
    <property type="entry name" value="PyrdxlP-dep_Trfase_small"/>
</dbReference>
<dbReference type="RefSeq" id="WP_122925110.1">
    <property type="nucleotide sequence ID" value="NZ_RHHU01000011.1"/>
</dbReference>
<dbReference type="SUPFAM" id="SSF53383">
    <property type="entry name" value="PLP-dependent transferases"/>
    <property type="match status" value="1"/>
</dbReference>
<dbReference type="AlphaFoldDB" id="A0A3M8D508"/>